<proteinExistence type="predicted"/>
<evidence type="ECO:0000313" key="3">
    <source>
        <dbReference type="Proteomes" id="UP000053766"/>
    </source>
</evidence>
<dbReference type="EMBL" id="KN716209">
    <property type="protein sequence ID" value="KJH50340.1"/>
    <property type="molecule type" value="Genomic_DNA"/>
</dbReference>
<dbReference type="OrthoDB" id="5798369at2759"/>
<reference evidence="2 3" key="1">
    <citation type="submission" date="2013-11" db="EMBL/GenBank/DDBJ databases">
        <title>Draft genome of the bovine lungworm Dictyocaulus viviparus.</title>
        <authorList>
            <person name="Mitreva M."/>
        </authorList>
    </citation>
    <scope>NUCLEOTIDE SEQUENCE [LARGE SCALE GENOMIC DNA]</scope>
    <source>
        <strain evidence="2 3">HannoverDv2000</strain>
    </source>
</reference>
<name>A0A0D8Y0X1_DICVI</name>
<sequence>MFSGRKVKWNHFGKKYTLLFSDFEMQYSDLYDVLMKKVYEIQPDFKGAIAFIDRLGRQVTVNSDRCFRDAFTLSQGTLKLHTTLIDGQVLSAAELVGRQYRSQSVPPSADRGYHSYPSSNTRSPSSMDSASHASCRNRTVSPTLPKPAHSEFSLRSPGSCSGVSPLGYGLKYPSYAPYSQNLLYGMPPHNGMLLRFLTNPFPFGGYHRYFVGPNKYHHFGGWRGHKYYVSPWGPMW</sequence>
<reference evidence="3" key="2">
    <citation type="journal article" date="2016" name="Sci. Rep.">
        <title>Dictyocaulus viviparus genome, variome and transcriptome elucidate lungworm biology and support future intervention.</title>
        <authorList>
            <person name="McNulty S.N."/>
            <person name="Strube C."/>
            <person name="Rosa B.A."/>
            <person name="Martin J.C."/>
            <person name="Tyagi R."/>
            <person name="Choi Y.J."/>
            <person name="Wang Q."/>
            <person name="Hallsworth Pepin K."/>
            <person name="Zhang X."/>
            <person name="Ozersky P."/>
            <person name="Wilson R.K."/>
            <person name="Sternberg P.W."/>
            <person name="Gasser R.B."/>
            <person name="Mitreva M."/>
        </authorList>
    </citation>
    <scope>NUCLEOTIDE SEQUENCE [LARGE SCALE GENOMIC DNA]</scope>
    <source>
        <strain evidence="3">HannoverDv2000</strain>
    </source>
</reference>
<feature type="region of interest" description="Disordered" evidence="1">
    <location>
        <begin position="101"/>
        <end position="159"/>
    </location>
</feature>
<accession>A0A0D8Y0X1</accession>
<dbReference type="Proteomes" id="UP000053766">
    <property type="component" value="Unassembled WGS sequence"/>
</dbReference>
<evidence type="ECO:0000313" key="2">
    <source>
        <dbReference type="EMBL" id="KJH50340.1"/>
    </source>
</evidence>
<keyword evidence="3" id="KW-1185">Reference proteome</keyword>
<organism evidence="2 3">
    <name type="scientific">Dictyocaulus viviparus</name>
    <name type="common">Bovine lungworm</name>
    <dbReference type="NCBI Taxonomy" id="29172"/>
    <lineage>
        <taxon>Eukaryota</taxon>
        <taxon>Metazoa</taxon>
        <taxon>Ecdysozoa</taxon>
        <taxon>Nematoda</taxon>
        <taxon>Chromadorea</taxon>
        <taxon>Rhabditida</taxon>
        <taxon>Rhabditina</taxon>
        <taxon>Rhabditomorpha</taxon>
        <taxon>Strongyloidea</taxon>
        <taxon>Metastrongylidae</taxon>
        <taxon>Dictyocaulus</taxon>
    </lineage>
</organism>
<dbReference type="AlphaFoldDB" id="A0A0D8Y0X1"/>
<protein>
    <submittedName>
        <fullName evidence="2">Uncharacterized protein</fullName>
    </submittedName>
</protein>
<gene>
    <name evidence="2" type="ORF">DICVIV_03534</name>
</gene>
<feature type="compositionally biased region" description="Low complexity" evidence="1">
    <location>
        <begin position="115"/>
        <end position="134"/>
    </location>
</feature>
<evidence type="ECO:0000256" key="1">
    <source>
        <dbReference type="SAM" id="MobiDB-lite"/>
    </source>
</evidence>